<feature type="transmembrane region" description="Helical" evidence="10">
    <location>
        <begin position="61"/>
        <end position="86"/>
    </location>
</feature>
<dbReference type="AlphaFoldDB" id="A0A1F7TWL9"/>
<feature type="transmembrane region" description="Helical" evidence="10">
    <location>
        <begin position="208"/>
        <end position="232"/>
    </location>
</feature>
<dbReference type="GO" id="GO:0019344">
    <property type="term" value="P:cysteine biosynthetic process"/>
    <property type="evidence" value="ECO:0007669"/>
    <property type="project" value="TreeGrafter"/>
</dbReference>
<keyword evidence="2" id="KW-0813">Transport</keyword>
<evidence type="ECO:0000256" key="2">
    <source>
        <dbReference type="ARBA" id="ARBA00022448"/>
    </source>
</evidence>
<evidence type="ECO:0000313" key="12">
    <source>
        <dbReference type="Proteomes" id="UP000177097"/>
    </source>
</evidence>
<feature type="transmembrane region" description="Helical" evidence="10">
    <location>
        <begin position="159"/>
        <end position="180"/>
    </location>
</feature>
<reference evidence="11 12" key="1">
    <citation type="journal article" date="2016" name="Nat. Commun.">
        <title>Thousands of microbial genomes shed light on interconnected biogeochemical processes in an aquifer system.</title>
        <authorList>
            <person name="Anantharaman K."/>
            <person name="Brown C.T."/>
            <person name="Hug L.A."/>
            <person name="Sharon I."/>
            <person name="Castelle C.J."/>
            <person name="Probst A.J."/>
            <person name="Thomas B.C."/>
            <person name="Singh A."/>
            <person name="Wilkins M.J."/>
            <person name="Karaoz U."/>
            <person name="Brodie E.L."/>
            <person name="Williams K.H."/>
            <person name="Hubbard S.S."/>
            <person name="Banfield J.F."/>
        </authorList>
    </citation>
    <scope>NUCLEOTIDE SEQUENCE [LARGE SCALE GENOMIC DNA]</scope>
</reference>
<evidence type="ECO:0000256" key="7">
    <source>
        <dbReference type="ARBA" id="ARBA00022989"/>
    </source>
</evidence>
<keyword evidence="5" id="KW-0028">Amino-acid biosynthesis</keyword>
<dbReference type="STRING" id="1802389.A3C17_04130"/>
<keyword evidence="4" id="KW-0997">Cell inner membrane</keyword>
<name>A0A1F7TWL9_9BACT</name>
<dbReference type="Pfam" id="PF07264">
    <property type="entry name" value="EI24"/>
    <property type="match status" value="1"/>
</dbReference>
<dbReference type="Proteomes" id="UP000177097">
    <property type="component" value="Unassembled WGS sequence"/>
</dbReference>
<keyword evidence="7 10" id="KW-1133">Transmembrane helix</keyword>
<dbReference type="GO" id="GO:0009675">
    <property type="term" value="F:high-affinity sulfate:proton symporter activity"/>
    <property type="evidence" value="ECO:0007669"/>
    <property type="project" value="TreeGrafter"/>
</dbReference>
<dbReference type="PANTHER" id="PTHR37468:SF1">
    <property type="entry name" value="SULFATE TRANSPORTER CYSZ"/>
    <property type="match status" value="1"/>
</dbReference>
<accession>A0A1F7TWL9</accession>
<evidence type="ECO:0000256" key="10">
    <source>
        <dbReference type="SAM" id="Phobius"/>
    </source>
</evidence>
<evidence type="ECO:0000256" key="5">
    <source>
        <dbReference type="ARBA" id="ARBA00022605"/>
    </source>
</evidence>
<organism evidence="11 12">
    <name type="scientific">Candidatus Uhrbacteria bacterium RIFCSPHIGHO2_02_FULL_53_13</name>
    <dbReference type="NCBI Taxonomy" id="1802389"/>
    <lineage>
        <taxon>Bacteria</taxon>
        <taxon>Candidatus Uhriibacteriota</taxon>
    </lineage>
</organism>
<evidence type="ECO:0008006" key="13">
    <source>
        <dbReference type="Google" id="ProtNLM"/>
    </source>
</evidence>
<keyword evidence="6 10" id="KW-0812">Transmembrane</keyword>
<keyword evidence="9 10" id="KW-0472">Membrane</keyword>
<evidence type="ECO:0000256" key="1">
    <source>
        <dbReference type="ARBA" id="ARBA00004141"/>
    </source>
</evidence>
<feature type="transmembrane region" description="Helical" evidence="10">
    <location>
        <begin position="134"/>
        <end position="153"/>
    </location>
</feature>
<evidence type="ECO:0000256" key="8">
    <source>
        <dbReference type="ARBA" id="ARBA00023032"/>
    </source>
</evidence>
<keyword evidence="8" id="KW-0764">Sulfate transport</keyword>
<feature type="transmembrane region" description="Helical" evidence="10">
    <location>
        <begin position="27"/>
        <end position="55"/>
    </location>
</feature>
<gene>
    <name evidence="11" type="ORF">A3C17_04130</name>
</gene>
<evidence type="ECO:0000313" key="11">
    <source>
        <dbReference type="EMBL" id="OGL70352.1"/>
    </source>
</evidence>
<comment type="caution">
    <text evidence="11">The sequence shown here is derived from an EMBL/GenBank/DDBJ whole genome shotgun (WGS) entry which is preliminary data.</text>
</comment>
<dbReference type="InterPro" id="IPR050480">
    <property type="entry name" value="CysZ-like"/>
</dbReference>
<keyword evidence="3" id="KW-1003">Cell membrane</keyword>
<evidence type="ECO:0000256" key="3">
    <source>
        <dbReference type="ARBA" id="ARBA00022475"/>
    </source>
</evidence>
<evidence type="ECO:0000256" key="9">
    <source>
        <dbReference type="ARBA" id="ARBA00023136"/>
    </source>
</evidence>
<proteinExistence type="predicted"/>
<dbReference type="EMBL" id="MGDX01000031">
    <property type="protein sequence ID" value="OGL70352.1"/>
    <property type="molecule type" value="Genomic_DNA"/>
</dbReference>
<dbReference type="GO" id="GO:0005886">
    <property type="term" value="C:plasma membrane"/>
    <property type="evidence" value="ECO:0007669"/>
    <property type="project" value="TreeGrafter"/>
</dbReference>
<evidence type="ECO:0000256" key="4">
    <source>
        <dbReference type="ARBA" id="ARBA00022519"/>
    </source>
</evidence>
<dbReference type="InterPro" id="IPR059112">
    <property type="entry name" value="CysZ/EI24"/>
</dbReference>
<dbReference type="PANTHER" id="PTHR37468">
    <property type="entry name" value="SULFATE TRANSPORTER CYSZ"/>
    <property type="match status" value="1"/>
</dbReference>
<protein>
    <recommendedName>
        <fullName evidence="13">Sulfate transporter CysZ</fullName>
    </recommendedName>
</protein>
<comment type="subcellular location">
    <subcellularLocation>
        <location evidence="1">Membrane</location>
        <topology evidence="1">Multi-pass membrane protein</topology>
    </subcellularLocation>
</comment>
<evidence type="ECO:0000256" key="6">
    <source>
        <dbReference type="ARBA" id="ARBA00022692"/>
    </source>
</evidence>
<sequence length="237" mass="25832">MTDIAKGFFLLFRGWRAITKTRGALRFALIPVVLNLAIFGLFVVALVVWILPWLVSFTASIAFSAVLKVIVWVATLLLVLIAYAFLFPMIAEVIGAPFYEEIGVRIDKEARRPIVERAWYVEVKLAVDQEARKLVVVVALSFLIFVLQFAPVIGQGLSVAIGFAVLVLTLGADSVGPALARRGLMLSDRRKWVLAHLRPVVGMGLAKALGLIVPVLNIVVLPMAAAGGTILVQEFDE</sequence>
<dbReference type="GO" id="GO:0000103">
    <property type="term" value="P:sulfate assimilation"/>
    <property type="evidence" value="ECO:0007669"/>
    <property type="project" value="TreeGrafter"/>
</dbReference>